<evidence type="ECO:0000256" key="4">
    <source>
        <dbReference type="ARBA" id="ARBA00023242"/>
    </source>
</evidence>
<dbReference type="GO" id="GO:0005634">
    <property type="term" value="C:nucleus"/>
    <property type="evidence" value="ECO:0007669"/>
    <property type="project" value="UniProtKB-SubCell"/>
</dbReference>
<feature type="region of interest" description="Disordered" evidence="5">
    <location>
        <begin position="1"/>
        <end position="40"/>
    </location>
</feature>
<keyword evidence="4" id="KW-0539">Nucleus</keyword>
<dbReference type="InterPro" id="IPR036638">
    <property type="entry name" value="HLH_DNA-bd_sf"/>
</dbReference>
<keyword evidence="3" id="KW-0804">Transcription</keyword>
<comment type="caution">
    <text evidence="6">The sequence shown here is derived from an EMBL/GenBank/DDBJ whole genome shotgun (WGS) entry which is preliminary data.</text>
</comment>
<evidence type="ECO:0000256" key="3">
    <source>
        <dbReference type="ARBA" id="ARBA00023163"/>
    </source>
</evidence>
<dbReference type="SUPFAM" id="SSF47459">
    <property type="entry name" value="HLH, helix-loop-helix DNA-binding domain"/>
    <property type="match status" value="1"/>
</dbReference>
<dbReference type="EMBL" id="NKXS01004988">
    <property type="protein sequence ID" value="PIN04874.1"/>
    <property type="molecule type" value="Genomic_DNA"/>
</dbReference>
<evidence type="ECO:0000313" key="7">
    <source>
        <dbReference type="Proteomes" id="UP000231279"/>
    </source>
</evidence>
<name>A0A2G9GHV0_9LAMI</name>
<evidence type="ECO:0008006" key="8">
    <source>
        <dbReference type="Google" id="ProtNLM"/>
    </source>
</evidence>
<evidence type="ECO:0000256" key="5">
    <source>
        <dbReference type="SAM" id="MobiDB-lite"/>
    </source>
</evidence>
<dbReference type="OrthoDB" id="1935281at2759"/>
<dbReference type="Proteomes" id="UP000231279">
    <property type="component" value="Unassembled WGS sequence"/>
</dbReference>
<keyword evidence="7" id="KW-1185">Reference proteome</keyword>
<dbReference type="AlphaFoldDB" id="A0A2G9GHV0"/>
<evidence type="ECO:0000313" key="6">
    <source>
        <dbReference type="EMBL" id="PIN04874.1"/>
    </source>
</evidence>
<sequence length="76" mass="9111">MVVPRHISLESSNLTKRRQRSSKLGSQENINDDQNSDSNLRKIVHRDIQRQRRKEMGTLYTPLRSLLPHEYVTYRY</sequence>
<organism evidence="6 7">
    <name type="scientific">Handroanthus impetiginosus</name>
    <dbReference type="NCBI Taxonomy" id="429701"/>
    <lineage>
        <taxon>Eukaryota</taxon>
        <taxon>Viridiplantae</taxon>
        <taxon>Streptophyta</taxon>
        <taxon>Embryophyta</taxon>
        <taxon>Tracheophyta</taxon>
        <taxon>Spermatophyta</taxon>
        <taxon>Magnoliopsida</taxon>
        <taxon>eudicotyledons</taxon>
        <taxon>Gunneridae</taxon>
        <taxon>Pentapetalae</taxon>
        <taxon>asterids</taxon>
        <taxon>lamiids</taxon>
        <taxon>Lamiales</taxon>
        <taxon>Bignoniaceae</taxon>
        <taxon>Crescentiina</taxon>
        <taxon>Tabebuia alliance</taxon>
        <taxon>Handroanthus</taxon>
    </lineage>
</organism>
<comment type="subcellular location">
    <subcellularLocation>
        <location evidence="1">Nucleus</location>
    </subcellularLocation>
</comment>
<reference evidence="7" key="1">
    <citation type="journal article" date="2018" name="Gigascience">
        <title>Genome assembly of the Pink Ipe (Handroanthus impetiginosus, Bignoniaceae), a highly valued, ecologically keystone Neotropical timber forest tree.</title>
        <authorList>
            <person name="Silva-Junior O.B."/>
            <person name="Grattapaglia D."/>
            <person name="Novaes E."/>
            <person name="Collevatti R.G."/>
        </authorList>
    </citation>
    <scope>NUCLEOTIDE SEQUENCE [LARGE SCALE GENOMIC DNA]</scope>
    <source>
        <strain evidence="7">cv. UFG-1</strain>
    </source>
</reference>
<keyword evidence="2" id="KW-0805">Transcription regulation</keyword>
<proteinExistence type="predicted"/>
<accession>A0A2G9GHV0</accession>
<evidence type="ECO:0000256" key="1">
    <source>
        <dbReference type="ARBA" id="ARBA00004123"/>
    </source>
</evidence>
<protein>
    <recommendedName>
        <fullName evidence="8">BHLH domain-containing protein</fullName>
    </recommendedName>
</protein>
<gene>
    <name evidence="6" type="ORF">CDL12_22584</name>
</gene>
<dbReference type="GO" id="GO:0046983">
    <property type="term" value="F:protein dimerization activity"/>
    <property type="evidence" value="ECO:0007669"/>
    <property type="project" value="InterPro"/>
</dbReference>
<evidence type="ECO:0000256" key="2">
    <source>
        <dbReference type="ARBA" id="ARBA00023015"/>
    </source>
</evidence>